<protein>
    <submittedName>
        <fullName evidence="1">Putative hydrolase of the HAD superfamily</fullName>
    </submittedName>
</protein>
<dbReference type="Gene3D" id="1.10.150.450">
    <property type="match status" value="1"/>
</dbReference>
<dbReference type="EMBL" id="FMXO01000007">
    <property type="protein sequence ID" value="SDB29961.1"/>
    <property type="molecule type" value="Genomic_DNA"/>
</dbReference>
<name>A0A1G6CAX9_9BACT</name>
<keyword evidence="1" id="KW-0378">Hydrolase</keyword>
<dbReference type="RefSeq" id="WP_161946227.1">
    <property type="nucleotide sequence ID" value="NZ_FMXO01000007.1"/>
</dbReference>
<dbReference type="SUPFAM" id="SSF56784">
    <property type="entry name" value="HAD-like"/>
    <property type="match status" value="1"/>
</dbReference>
<dbReference type="SFLD" id="SFLDS00003">
    <property type="entry name" value="Haloacid_Dehalogenase"/>
    <property type="match status" value="1"/>
</dbReference>
<dbReference type="PANTHER" id="PTHR12725">
    <property type="entry name" value="HALOACID DEHALOGENASE-LIKE HYDROLASE"/>
    <property type="match status" value="1"/>
</dbReference>
<dbReference type="NCBIfam" id="TIGR01993">
    <property type="entry name" value="Pyr-5-nucltdase"/>
    <property type="match status" value="1"/>
</dbReference>
<dbReference type="STRING" id="617002.SAMN05660653_01448"/>
<proteinExistence type="predicted"/>
<dbReference type="OrthoDB" id="9807630at2"/>
<dbReference type="Gene3D" id="3.40.50.1000">
    <property type="entry name" value="HAD superfamily/HAD-like"/>
    <property type="match status" value="1"/>
</dbReference>
<sequence>MIDALIFDLDNTVYPASASLFPLIDARINRYMMEHAGIPEDQVDHLRRSYWKEYGLTMVGLTLHHGVDPEEYLEYVHDVNVMDVLQPCPELAISLAALPGTKVILTNGSLGHAHRVLEALGIRDVFTEIFDVRLASYRPKPYPEPYREVLKRLGYAGSRCIMVEDMALNLKTAKDFGMSTVLIGPGNGETYVDVRIDEVATFPAAYEQILQLLE</sequence>
<dbReference type="PRINTS" id="PR00413">
    <property type="entry name" value="HADHALOGNASE"/>
</dbReference>
<gene>
    <name evidence="1" type="ORF">SAMN05660653_01448</name>
</gene>
<reference evidence="1 2" key="1">
    <citation type="submission" date="2016-10" db="EMBL/GenBank/DDBJ databases">
        <authorList>
            <person name="de Groot N.N."/>
        </authorList>
    </citation>
    <scope>NUCLEOTIDE SEQUENCE [LARGE SCALE GENOMIC DNA]</scope>
    <source>
        <strain evidence="1 2">ASO4-2</strain>
    </source>
</reference>
<evidence type="ECO:0000313" key="1">
    <source>
        <dbReference type="EMBL" id="SDB29961.1"/>
    </source>
</evidence>
<dbReference type="InterPro" id="IPR010237">
    <property type="entry name" value="Pyr-5-nucltdase"/>
</dbReference>
<accession>A0A1G6CAX9</accession>
<dbReference type="Pfam" id="PF00702">
    <property type="entry name" value="Hydrolase"/>
    <property type="match status" value="1"/>
</dbReference>
<dbReference type="NCBIfam" id="TIGR01509">
    <property type="entry name" value="HAD-SF-IA-v3"/>
    <property type="match status" value="1"/>
</dbReference>
<dbReference type="GO" id="GO:0016787">
    <property type="term" value="F:hydrolase activity"/>
    <property type="evidence" value="ECO:0007669"/>
    <property type="project" value="UniProtKB-KW"/>
</dbReference>
<dbReference type="SFLD" id="SFLDG01129">
    <property type="entry name" value="C1.5:_HAD__Beta-PGM__Phosphata"/>
    <property type="match status" value="1"/>
</dbReference>
<dbReference type="SFLD" id="SFLDG01132">
    <property type="entry name" value="C1.5.3:_5'-Nucleotidase_Like"/>
    <property type="match status" value="1"/>
</dbReference>
<dbReference type="InterPro" id="IPR036412">
    <property type="entry name" value="HAD-like_sf"/>
</dbReference>
<dbReference type="AlphaFoldDB" id="A0A1G6CAX9"/>
<dbReference type="PANTHER" id="PTHR12725:SF117">
    <property type="entry name" value="HALOACID DEHALOGENASE-LIKE HYDROLASE"/>
    <property type="match status" value="1"/>
</dbReference>
<keyword evidence="2" id="KW-1185">Reference proteome</keyword>
<dbReference type="InterPro" id="IPR023214">
    <property type="entry name" value="HAD_sf"/>
</dbReference>
<organism evidence="1 2">
    <name type="scientific">Desulfonatronum thiosulfatophilum</name>
    <dbReference type="NCBI Taxonomy" id="617002"/>
    <lineage>
        <taxon>Bacteria</taxon>
        <taxon>Pseudomonadati</taxon>
        <taxon>Thermodesulfobacteriota</taxon>
        <taxon>Desulfovibrionia</taxon>
        <taxon>Desulfovibrionales</taxon>
        <taxon>Desulfonatronaceae</taxon>
        <taxon>Desulfonatronum</taxon>
    </lineage>
</organism>
<dbReference type="Proteomes" id="UP000198771">
    <property type="component" value="Unassembled WGS sequence"/>
</dbReference>
<dbReference type="InterPro" id="IPR006439">
    <property type="entry name" value="HAD-SF_hydro_IA"/>
</dbReference>
<evidence type="ECO:0000313" key="2">
    <source>
        <dbReference type="Proteomes" id="UP000198771"/>
    </source>
</evidence>